<evidence type="ECO:0000256" key="5">
    <source>
        <dbReference type="ARBA" id="ARBA00023136"/>
    </source>
</evidence>
<evidence type="ECO:0000256" key="6">
    <source>
        <dbReference type="SAM" id="Phobius"/>
    </source>
</evidence>
<reference evidence="8" key="1">
    <citation type="submission" date="2017-06" db="EMBL/GenBank/DDBJ databases">
        <title>Capnocytophaga spp. assemblies.</title>
        <authorList>
            <person name="Gulvik C.A."/>
        </authorList>
    </citation>
    <scope>NUCLEOTIDE SEQUENCE [LARGE SCALE GENOMIC DNA]</scope>
    <source>
        <strain evidence="8">H4486</strain>
    </source>
</reference>
<dbReference type="Pfam" id="PF01943">
    <property type="entry name" value="Polysacc_synt"/>
    <property type="match status" value="1"/>
</dbReference>
<keyword evidence="5 6" id="KW-0472">Membrane</keyword>
<feature type="transmembrane region" description="Helical" evidence="6">
    <location>
        <begin position="379"/>
        <end position="400"/>
    </location>
</feature>
<feature type="transmembrane region" description="Helical" evidence="6">
    <location>
        <begin position="12"/>
        <end position="32"/>
    </location>
</feature>
<feature type="transmembrane region" description="Helical" evidence="6">
    <location>
        <begin position="174"/>
        <end position="197"/>
    </location>
</feature>
<name>A0A250F2R1_CAPSP</name>
<feature type="transmembrane region" description="Helical" evidence="6">
    <location>
        <begin position="120"/>
        <end position="141"/>
    </location>
</feature>
<evidence type="ECO:0000313" key="7">
    <source>
        <dbReference type="EMBL" id="ATA79401.1"/>
    </source>
</evidence>
<dbReference type="InterPro" id="IPR050833">
    <property type="entry name" value="Poly_Biosynth_Transport"/>
</dbReference>
<evidence type="ECO:0000256" key="1">
    <source>
        <dbReference type="ARBA" id="ARBA00004651"/>
    </source>
</evidence>
<proteinExistence type="predicted"/>
<feature type="transmembrane region" description="Helical" evidence="6">
    <location>
        <begin position="321"/>
        <end position="344"/>
    </location>
</feature>
<accession>A0A250F2R1</accession>
<dbReference type="InterPro" id="IPR002797">
    <property type="entry name" value="Polysacc_synth"/>
</dbReference>
<sequence>MNIKKLKHHKKIIENFSYLSVLQILSMITPLVTYPYLVKTLGEVIYGTVVFAQAVVTYFNILVVFGFNFTAARDVSQYRDDTKKLSEIVSAVTIIKTLFLIVSLLLISGYMLYISQIDYTLYYLSFWICLNEILFPSWFFQGKEEMKYITFINLGIRLLFILMIFIFIKSPDDYLYFPLLNGIGVALAGVVSFILLYKKYKVRLTVVPIKILTKYLKESYHLFISNVSIQIYVNANKIIIGTFLGMREVTYYDLAEKITNMGKVPQSMISQVLYPKISLEKNGSFLKKVLKGTILMNVFLYLMVFLFSNQIVAYFGGNETVLRILFLTIPIIGISNVLMVLTLLPFGYNKAFTRIVFLSAFSYLLIVLILYGFNSISLYTLTATNVVVESLVSIIAYIYVKRKKIINL</sequence>
<dbReference type="GO" id="GO:0005886">
    <property type="term" value="C:plasma membrane"/>
    <property type="evidence" value="ECO:0007669"/>
    <property type="project" value="UniProtKB-SubCell"/>
</dbReference>
<organism evidence="7 8">
    <name type="scientific">Capnocytophaga sputigena</name>
    <dbReference type="NCBI Taxonomy" id="1019"/>
    <lineage>
        <taxon>Bacteria</taxon>
        <taxon>Pseudomonadati</taxon>
        <taxon>Bacteroidota</taxon>
        <taxon>Flavobacteriia</taxon>
        <taxon>Flavobacteriales</taxon>
        <taxon>Flavobacteriaceae</taxon>
        <taxon>Capnocytophaga</taxon>
    </lineage>
</organism>
<dbReference type="Proteomes" id="UP000217334">
    <property type="component" value="Chromosome"/>
</dbReference>
<feature type="transmembrane region" description="Helical" evidence="6">
    <location>
        <begin position="88"/>
        <end position="114"/>
    </location>
</feature>
<dbReference type="PANTHER" id="PTHR30250:SF11">
    <property type="entry name" value="O-ANTIGEN TRANSPORTER-RELATED"/>
    <property type="match status" value="1"/>
</dbReference>
<comment type="subcellular location">
    <subcellularLocation>
        <location evidence="1">Cell membrane</location>
        <topology evidence="1">Multi-pass membrane protein</topology>
    </subcellularLocation>
</comment>
<feature type="transmembrane region" description="Helical" evidence="6">
    <location>
        <begin position="44"/>
        <end position="67"/>
    </location>
</feature>
<protein>
    <submittedName>
        <fullName evidence="7">Flippase</fullName>
    </submittedName>
</protein>
<gene>
    <name evidence="7" type="ORF">CGC59_06805</name>
</gene>
<keyword evidence="3 6" id="KW-0812">Transmembrane</keyword>
<dbReference type="PANTHER" id="PTHR30250">
    <property type="entry name" value="PST FAMILY PREDICTED COLANIC ACID TRANSPORTER"/>
    <property type="match status" value="1"/>
</dbReference>
<evidence type="ECO:0000256" key="2">
    <source>
        <dbReference type="ARBA" id="ARBA00022475"/>
    </source>
</evidence>
<dbReference type="AlphaFoldDB" id="A0A250F2R1"/>
<evidence type="ECO:0000313" key="8">
    <source>
        <dbReference type="Proteomes" id="UP000217334"/>
    </source>
</evidence>
<feature type="transmembrane region" description="Helical" evidence="6">
    <location>
        <begin position="294"/>
        <end position="315"/>
    </location>
</feature>
<dbReference type="EMBL" id="CP022383">
    <property type="protein sequence ID" value="ATA79401.1"/>
    <property type="molecule type" value="Genomic_DNA"/>
</dbReference>
<evidence type="ECO:0000256" key="4">
    <source>
        <dbReference type="ARBA" id="ARBA00022989"/>
    </source>
</evidence>
<feature type="transmembrane region" description="Helical" evidence="6">
    <location>
        <begin position="148"/>
        <end position="168"/>
    </location>
</feature>
<keyword evidence="4 6" id="KW-1133">Transmembrane helix</keyword>
<dbReference type="RefSeq" id="WP_095901338.1">
    <property type="nucleotide sequence ID" value="NZ_CP022383.1"/>
</dbReference>
<evidence type="ECO:0000256" key="3">
    <source>
        <dbReference type="ARBA" id="ARBA00022692"/>
    </source>
</evidence>
<keyword evidence="2" id="KW-1003">Cell membrane</keyword>
<feature type="transmembrane region" description="Helical" evidence="6">
    <location>
        <begin position="351"/>
        <end position="373"/>
    </location>
</feature>